<reference evidence="5 6" key="2">
    <citation type="submission" date="2021-10" db="EMBL/GenBank/DDBJ databases">
        <authorList>
            <person name="Piombo E."/>
        </authorList>
    </citation>
    <scope>NUCLEOTIDE SEQUENCE [LARGE SCALE GENOMIC DNA]</scope>
</reference>
<evidence type="ECO:0000256" key="2">
    <source>
        <dbReference type="ARBA" id="ARBA00023043"/>
    </source>
</evidence>
<feature type="compositionally biased region" description="Low complexity" evidence="4">
    <location>
        <begin position="17"/>
        <end position="43"/>
    </location>
</feature>
<dbReference type="PANTHER" id="PTHR24123">
    <property type="entry name" value="ANKYRIN REPEAT-CONTAINING"/>
    <property type="match status" value="1"/>
</dbReference>
<dbReference type="InterPro" id="IPR051165">
    <property type="entry name" value="Multifunctional_ANK_Repeat"/>
</dbReference>
<gene>
    <name evidence="5" type="ORF">CBYS24578_00010629</name>
</gene>
<keyword evidence="2 3" id="KW-0040">ANK repeat</keyword>
<evidence type="ECO:0000256" key="4">
    <source>
        <dbReference type="SAM" id="MobiDB-lite"/>
    </source>
</evidence>
<evidence type="ECO:0000313" key="5">
    <source>
        <dbReference type="EMBL" id="CAG9987986.1"/>
    </source>
</evidence>
<dbReference type="SMART" id="SM00248">
    <property type="entry name" value="ANK"/>
    <property type="match status" value="8"/>
</dbReference>
<keyword evidence="1" id="KW-0677">Repeat</keyword>
<proteinExistence type="predicted"/>
<comment type="caution">
    <text evidence="5">The sequence shown here is derived from an EMBL/GenBank/DDBJ whole genome shotgun (WGS) entry which is preliminary data.</text>
</comment>
<dbReference type="SUPFAM" id="SSF48403">
    <property type="entry name" value="Ankyrin repeat"/>
    <property type="match status" value="3"/>
</dbReference>
<dbReference type="EMBL" id="CABFNO020001443">
    <property type="protein sequence ID" value="CAG9987986.1"/>
    <property type="molecule type" value="Genomic_DNA"/>
</dbReference>
<dbReference type="InterPro" id="IPR002110">
    <property type="entry name" value="Ankyrin_rpt"/>
</dbReference>
<evidence type="ECO:0000256" key="1">
    <source>
        <dbReference type="ARBA" id="ARBA00022737"/>
    </source>
</evidence>
<dbReference type="OrthoDB" id="3182339at2759"/>
<name>A0A9N9UHV0_9HYPO</name>
<dbReference type="PROSITE" id="PS50088">
    <property type="entry name" value="ANK_REPEAT"/>
    <property type="match status" value="1"/>
</dbReference>
<accession>A0A9N9UHV0</accession>
<dbReference type="Proteomes" id="UP000754883">
    <property type="component" value="Unassembled WGS sequence"/>
</dbReference>
<keyword evidence="6" id="KW-1185">Reference proteome</keyword>
<dbReference type="PROSITE" id="PS50297">
    <property type="entry name" value="ANK_REP_REGION"/>
    <property type="match status" value="1"/>
</dbReference>
<feature type="repeat" description="ANK" evidence="3">
    <location>
        <begin position="678"/>
        <end position="710"/>
    </location>
</feature>
<organism evidence="5 6">
    <name type="scientific">Clonostachys byssicola</name>
    <dbReference type="NCBI Taxonomy" id="160290"/>
    <lineage>
        <taxon>Eukaryota</taxon>
        <taxon>Fungi</taxon>
        <taxon>Dikarya</taxon>
        <taxon>Ascomycota</taxon>
        <taxon>Pezizomycotina</taxon>
        <taxon>Sordariomycetes</taxon>
        <taxon>Hypocreomycetidae</taxon>
        <taxon>Hypocreales</taxon>
        <taxon>Bionectriaceae</taxon>
        <taxon>Clonostachys</taxon>
    </lineage>
</organism>
<dbReference type="Pfam" id="PF00023">
    <property type="entry name" value="Ank"/>
    <property type="match status" value="1"/>
</dbReference>
<evidence type="ECO:0000313" key="6">
    <source>
        <dbReference type="Proteomes" id="UP000754883"/>
    </source>
</evidence>
<dbReference type="Gene3D" id="1.25.40.20">
    <property type="entry name" value="Ankyrin repeat-containing domain"/>
    <property type="match status" value="4"/>
</dbReference>
<reference evidence="6" key="1">
    <citation type="submission" date="2019-06" db="EMBL/GenBank/DDBJ databases">
        <authorList>
            <person name="Broberg M."/>
        </authorList>
    </citation>
    <scope>NUCLEOTIDE SEQUENCE [LARGE SCALE GENOMIC DNA]</scope>
</reference>
<protein>
    <submittedName>
        <fullName evidence="5">Uncharacterized protein</fullName>
    </submittedName>
</protein>
<feature type="compositionally biased region" description="Pro residues" evidence="4">
    <location>
        <begin position="1"/>
        <end position="16"/>
    </location>
</feature>
<dbReference type="InterPro" id="IPR036770">
    <property type="entry name" value="Ankyrin_rpt-contain_sf"/>
</dbReference>
<dbReference type="PANTHER" id="PTHR24123:SF33">
    <property type="entry name" value="PROTEIN HOS4"/>
    <property type="match status" value="1"/>
</dbReference>
<feature type="region of interest" description="Disordered" evidence="4">
    <location>
        <begin position="1"/>
        <end position="43"/>
    </location>
</feature>
<evidence type="ECO:0000256" key="3">
    <source>
        <dbReference type="PROSITE-ProRule" id="PRU00023"/>
    </source>
</evidence>
<sequence length="1586" mass="174519">MDPIFPAPVPSPPPSQPASLSKRQSASSHRPSASVSSTRNDSTTRDSTWAVWFLNQVGLRLPFPIPPLPEKWDSDFDLAPDEYIRNSQRARDYLVQERMTDPNFRSPSDQKRNLFRTKKQKEEVENADNWTFTVTEVASAFDSLLSVEGSLEPVGVAVAILGHAKGTSLNELWGHLTVERSSDKKKQASQWKRRSTIDITLLDSPDMVWLDTIMNKGEIEYVRLLCKHTSSKAVLDRAFGLALAKNWTPAMTLLLRFGSEATAFQESIREHIGNNDATLARLLLSVPKSMTTAAWLECLTPQPGRPPITSDILLMCLSTRPELACEVLFIQALQNHSLEASAIVLAYAGPRQKFETAGTMFARQFVSEIRDNDIKLKFFTILSHAGIMVDSLAYRQELMRSVMARNMAMIKVLVDSGINIDCRPESALQLAVNRLDFDAMDLLKHGTMDMPNASHALDYLPAKATELDVIRFIQTFGHRGLTGKHLDAKLVYAVRDNQKQLISLLLKQGVSVEFRNGAALREALERNYLDIFNLLIEQNCAPAVLSNVLPTALDVEPSTTRLQVVDTLLRKGVPLEVLIGPLIILVSGDEEPDFELIQLLLDKRAPVDLYDNPGLNPVLIAAKRGHMILLKLLMDAGPRQQTLSTAVLVAFETSETCGYETADAMIRLLLDAGAKGPEVNTTLARAVQGGHLELVRLLLNHGASPAQSDGMSYQNAIQYGNYELLETLCSRAPPRNPTLVSLIETAVNPKWYELRTLKLLLGCTTAASAVINVLWNTVRMDEKLNNHPNLSEIVKIFLENHLDINAAKGSVLSLVIQANDIGLLKDLLTDRLTTTSLCAAFSQASYIKNRTVKFDIWKTLLKKASCSEIGQSEALIQETLFALTSDDLDGLRLLLRYKASPDQGDGTALQSAVTGGSIEIVQLLLLGPVGTAVLGKALLAAAASSNPTETRTSIMKLLLTQKGKAVPPEDLSKALTRSIMKHPEDSDLPELLLSHGAEVDTAVVEGMMTVASEDLFKSLFSTVLSPKVVYDSFELARNTKMDSDRRYWVYDAILRQGDISREKLSEALIDSIRTDPKSLDIPKLILSHGAQVGHRHGAAFKVASQSGNSSLIKLLSQYLVNGVDDSTANLAFDHVVKDATIRGEARFNIYSSLLQCNISQASMYKALAQALKRKCPEPNIVYLLLDNGVDPNENGGVCFQVASTVGNHAVFRAMCKHADATVVLPKLLDTVVDATSAVMLFRTCLVESKGTITQEDFLLKCMRKFPSSGELMELVLQHGAPVSGLVECTVGSEWGPEQCCLLIWALVSQPGISNDVLARLVEQSDAGITSFVTPESKISAAFLCLLNPKRTPVLEALIHRSAREAGNMLESTITGSTLMKLAPYTRSSKEEIMPPFDEADEIPLRLASLYLVNFEAYQVLETGVSSNDGTLHLAALLALPEFVGWLLQWHDPNHGSDDYGAMTPLALACSSQPDPWFEAATGGDASWKSRLMETMKLLVPKTDRFWRHRERLVLHIAMENGYDATDALLKGMEDTLEAQARGKTKHLYTDKAGQEYLPVEYLQTFIEAEEGDMLQLKGCLGRYGLS</sequence>